<dbReference type="Proteomes" id="UP000023762">
    <property type="component" value="Chromosome"/>
</dbReference>
<sequence>MFKKILMHTTCVELSIGELTSLMSNITPSAGLRTRLSPSGTTRTGSRKKYMHNNDITKQIIPKLQEIANPMQDIRNDIIINIYPSLWML</sequence>
<organism evidence="1 2">
    <name type="scientific">Ehrlichia japonica</name>
    <dbReference type="NCBI Taxonomy" id="391036"/>
    <lineage>
        <taxon>Bacteria</taxon>
        <taxon>Pseudomonadati</taxon>
        <taxon>Pseudomonadota</taxon>
        <taxon>Alphaproteobacteria</taxon>
        <taxon>Rickettsiales</taxon>
        <taxon>Anaplasmataceae</taxon>
        <taxon>Ehrlichia</taxon>
    </lineage>
</organism>
<reference evidence="1 2" key="1">
    <citation type="submission" date="2014-03" db="EMBL/GenBank/DDBJ databases">
        <title>Sequencing and Comparison of Genomes and Transcriptome Profiles of Human Ehrlichiosis Agents.</title>
        <authorList>
            <person name="Lin M."/>
            <person name="Daugherty S.C."/>
            <person name="Nagaraj S."/>
            <person name="Cheng Z."/>
            <person name="Xiong Q."/>
            <person name="Lin F.-Y."/>
            <person name="Sengamalay N."/>
            <person name="Ott S."/>
            <person name="Godinez A."/>
            <person name="Tallon L.J."/>
            <person name="Sadzewicz L."/>
            <person name="Fraser C.M."/>
            <person name="Dunning Hotopp J.C."/>
            <person name="Rikihisa Y."/>
        </authorList>
    </citation>
    <scope>NUCLEOTIDE SEQUENCE [LARGE SCALE GENOMIC DNA]</scope>
    <source>
        <strain evidence="1 2">HF</strain>
    </source>
</reference>
<dbReference type="HOGENOM" id="CLU_2449934_0_0_5"/>
<protein>
    <submittedName>
        <fullName evidence="1">Uncharacterized protein</fullName>
    </submittedName>
</protein>
<keyword evidence="2" id="KW-1185">Reference proteome</keyword>
<accession>X5GCG7</accession>
<gene>
    <name evidence="1" type="ORF">EHF_0681</name>
</gene>
<evidence type="ECO:0000313" key="2">
    <source>
        <dbReference type="Proteomes" id="UP000023762"/>
    </source>
</evidence>
<dbReference type="EMBL" id="CP007474">
    <property type="protein sequence ID" value="AHX04797.1"/>
    <property type="molecule type" value="Genomic_DNA"/>
</dbReference>
<dbReference type="STRING" id="391036.EHF_0681"/>
<proteinExistence type="predicted"/>
<dbReference type="AlphaFoldDB" id="X5GCG7"/>
<dbReference type="KEGG" id="ehh:EHF_0681"/>
<evidence type="ECO:0000313" key="1">
    <source>
        <dbReference type="EMBL" id="AHX04797.1"/>
    </source>
</evidence>
<name>X5GCG7_9RICK</name>